<feature type="compositionally biased region" description="Basic and acidic residues" evidence="1">
    <location>
        <begin position="48"/>
        <end position="57"/>
    </location>
</feature>
<dbReference type="RefSeq" id="XP_049131039.1">
    <property type="nucleotide sequence ID" value="XM_049275082.1"/>
</dbReference>
<feature type="region of interest" description="Disordered" evidence="1">
    <location>
        <begin position="339"/>
        <end position="440"/>
    </location>
</feature>
<feature type="compositionally biased region" description="Acidic residues" evidence="1">
    <location>
        <begin position="66"/>
        <end position="82"/>
    </location>
</feature>
<dbReference type="Proteomes" id="UP001055115">
    <property type="component" value="Unassembled WGS sequence"/>
</dbReference>
<name>A0AA37UIW3_9PEZI</name>
<evidence type="ECO:0000313" key="3">
    <source>
        <dbReference type="Proteomes" id="UP001055115"/>
    </source>
</evidence>
<evidence type="ECO:0000256" key="1">
    <source>
        <dbReference type="SAM" id="MobiDB-lite"/>
    </source>
</evidence>
<dbReference type="GeneID" id="73329672"/>
<protein>
    <submittedName>
        <fullName evidence="2">Uncharacterized protein</fullName>
    </submittedName>
</protein>
<keyword evidence="3" id="KW-1185">Reference proteome</keyword>
<feature type="region of interest" description="Disordered" evidence="1">
    <location>
        <begin position="1"/>
        <end position="115"/>
    </location>
</feature>
<accession>A0AA37UIW3</accession>
<organism evidence="2 3">
    <name type="scientific">Colletotrichum spaethianum</name>
    <dbReference type="NCBI Taxonomy" id="700344"/>
    <lineage>
        <taxon>Eukaryota</taxon>
        <taxon>Fungi</taxon>
        <taxon>Dikarya</taxon>
        <taxon>Ascomycota</taxon>
        <taxon>Pezizomycotina</taxon>
        <taxon>Sordariomycetes</taxon>
        <taxon>Hypocreomycetidae</taxon>
        <taxon>Glomerellales</taxon>
        <taxon>Glomerellaceae</taxon>
        <taxon>Colletotrichum</taxon>
        <taxon>Colletotrichum spaethianum species complex</taxon>
    </lineage>
</organism>
<dbReference type="EMBL" id="BQXU01000025">
    <property type="protein sequence ID" value="GKT48689.1"/>
    <property type="molecule type" value="Genomic_DNA"/>
</dbReference>
<evidence type="ECO:0000313" key="2">
    <source>
        <dbReference type="EMBL" id="GKT48689.1"/>
    </source>
</evidence>
<proteinExistence type="predicted"/>
<reference evidence="2 3" key="1">
    <citation type="submission" date="2022-03" db="EMBL/GenBank/DDBJ databases">
        <title>Genome data of Colletotrichum spp.</title>
        <authorList>
            <person name="Utami Y.D."/>
            <person name="Hiruma K."/>
        </authorList>
    </citation>
    <scope>NUCLEOTIDE SEQUENCE [LARGE SCALE GENOMIC DNA]</scope>
    <source>
        <strain evidence="2 3">MAFF 239500</strain>
    </source>
</reference>
<feature type="compositionally biased region" description="Polar residues" evidence="1">
    <location>
        <begin position="345"/>
        <end position="376"/>
    </location>
</feature>
<gene>
    <name evidence="2" type="ORF">ColSpa_08870</name>
</gene>
<sequence>MRLPGRHLTKTTTRPASRFSVTLPPAEEATSRTPVEVTTPKESPIGLGDRDDNRADDAASLSNENDSSDDDRDGDSDEEDSNNESIQMVNTPTPAHDKAGRSNRRSRAGNYHRSLEDTISTLDKEMATAPDNELRKEVLVIFDEFFKKKSKQENSNASFVTNGVVRGVKEACQRARDAKMTGVSGWSAKLPSHAQVLAVCMLHKNGYLVESIGGCLAELQRSSLAQVRDTGFTGEATSGTPAIETLLQWKEGVTTWQGKVKAKFEDLAATHDKAINQLHVKIKAKRDSNIAQNDMINQLRGELAAKVHRKVSIPAKLAAKFEEFNAMSDKLNAIDHKTNMENRNGHTTNPANSHGKATTGGSKSGRNATGSRSNGNPRPPNVEPHAFSAEGVAKAQKATNPYAKATKKRDAPGAATGTPTKKAHTNKGKGTNRLPGDMDL</sequence>
<dbReference type="AlphaFoldDB" id="A0AA37UIW3"/>
<comment type="caution">
    <text evidence="2">The sequence shown here is derived from an EMBL/GenBank/DDBJ whole genome shotgun (WGS) entry which is preliminary data.</text>
</comment>